<protein>
    <recommendedName>
        <fullName evidence="4">Outer membrane protein beta-barrel domain-containing protein</fullName>
    </recommendedName>
</protein>
<feature type="transmembrane region" description="Helical" evidence="1">
    <location>
        <begin position="49"/>
        <end position="68"/>
    </location>
</feature>
<dbReference type="Proteomes" id="UP000306402">
    <property type="component" value="Unassembled WGS sequence"/>
</dbReference>
<evidence type="ECO:0000256" key="1">
    <source>
        <dbReference type="SAM" id="Phobius"/>
    </source>
</evidence>
<gene>
    <name evidence="2" type="ORF">FEN17_19060</name>
</gene>
<organism evidence="2 3">
    <name type="scientific">Dyadobacter luticola</name>
    <dbReference type="NCBI Taxonomy" id="1979387"/>
    <lineage>
        <taxon>Bacteria</taxon>
        <taxon>Pseudomonadati</taxon>
        <taxon>Bacteroidota</taxon>
        <taxon>Cytophagia</taxon>
        <taxon>Cytophagales</taxon>
        <taxon>Spirosomataceae</taxon>
        <taxon>Dyadobacter</taxon>
    </lineage>
</organism>
<keyword evidence="3" id="KW-1185">Reference proteome</keyword>
<proteinExistence type="predicted"/>
<reference evidence="2 3" key="1">
    <citation type="submission" date="2019-05" db="EMBL/GenBank/DDBJ databases">
        <authorList>
            <person name="Qu J.-H."/>
        </authorList>
    </citation>
    <scope>NUCLEOTIDE SEQUENCE [LARGE SCALE GENOMIC DNA]</scope>
    <source>
        <strain evidence="2 3">T17</strain>
    </source>
</reference>
<evidence type="ECO:0000313" key="3">
    <source>
        <dbReference type="Proteomes" id="UP000306402"/>
    </source>
</evidence>
<dbReference type="EMBL" id="VCEJ01000004">
    <property type="protein sequence ID" value="TLV01526.1"/>
    <property type="molecule type" value="Genomic_DNA"/>
</dbReference>
<keyword evidence="1" id="KW-0472">Membrane</keyword>
<dbReference type="OrthoDB" id="948759at2"/>
<dbReference type="RefSeq" id="WP_138366897.1">
    <property type="nucleotide sequence ID" value="NZ_VCEJ01000004.1"/>
</dbReference>
<keyword evidence="1" id="KW-0812">Transmembrane</keyword>
<evidence type="ECO:0000313" key="2">
    <source>
        <dbReference type="EMBL" id="TLV01526.1"/>
    </source>
</evidence>
<comment type="caution">
    <text evidence="2">The sequence shown here is derived from an EMBL/GenBank/DDBJ whole genome shotgun (WGS) entry which is preliminary data.</text>
</comment>
<name>A0A5R9KYZ1_9BACT</name>
<sequence length="410" mass="45537">MNSYEDELNDAIQKALQNSLGNLEKMPEASVDKKIYKALRSKSRKPRPLILLSAVGLLMMLGFGIYSLSGHEVFSKNKNHHAVTSKKPVTKLKTVTDAENKTVKNREASTVNTVLNVTKTDQKKKNLNTIPTIYLPYQLPPPDEHRTVFDVEKPVNPLFTSNVVPIPVAMRLPEIGIADSTPDSAAAAVVAEEETKSVWEKLDIPKIDPVKSKSYAWLFNVVATHTFQSIYLLPSAQSRILKVSFPNSVGNLGYKFSAGVQAGGFQVLLNYSHLRWKAEYVFAVDEFKADEYASKKYVFERLGVAQTVANKLDIIGVGVNKQLNFKSRHLGRTFGQFGFAYARPLQAGSQNFLSGNISAGKKIMLNAKTDLTIGPYFEYHFMKVQTDQPSIKARPNQLGLSVGLRLNGTR</sequence>
<dbReference type="AlphaFoldDB" id="A0A5R9KYZ1"/>
<accession>A0A5R9KYZ1</accession>
<keyword evidence="1" id="KW-1133">Transmembrane helix</keyword>
<evidence type="ECO:0008006" key="4">
    <source>
        <dbReference type="Google" id="ProtNLM"/>
    </source>
</evidence>